<protein>
    <recommendedName>
        <fullName evidence="5">Lipoprotein</fullName>
    </recommendedName>
</protein>
<accession>A0A401YRV9</accession>
<evidence type="ECO:0008006" key="5">
    <source>
        <dbReference type="Google" id="ProtNLM"/>
    </source>
</evidence>
<evidence type="ECO:0000256" key="2">
    <source>
        <dbReference type="SAM" id="SignalP"/>
    </source>
</evidence>
<feature type="chain" id="PRO_5019191449" description="Lipoprotein" evidence="2">
    <location>
        <begin position="21"/>
        <end position="246"/>
    </location>
</feature>
<evidence type="ECO:0000313" key="4">
    <source>
        <dbReference type="Proteomes" id="UP000286931"/>
    </source>
</evidence>
<proteinExistence type="predicted"/>
<evidence type="ECO:0000256" key="1">
    <source>
        <dbReference type="SAM" id="MobiDB-lite"/>
    </source>
</evidence>
<dbReference type="EMBL" id="BIFH01000023">
    <property type="protein sequence ID" value="GCD97348.1"/>
    <property type="molecule type" value="Genomic_DNA"/>
</dbReference>
<comment type="caution">
    <text evidence="3">The sequence shown here is derived from an EMBL/GenBank/DDBJ whole genome shotgun (WGS) entry which is preliminary data.</text>
</comment>
<dbReference type="AlphaFoldDB" id="A0A401YRV9"/>
<feature type="region of interest" description="Disordered" evidence="1">
    <location>
        <begin position="24"/>
        <end position="50"/>
    </location>
</feature>
<keyword evidence="4" id="KW-1185">Reference proteome</keyword>
<evidence type="ECO:0000313" key="3">
    <source>
        <dbReference type="EMBL" id="GCD97348.1"/>
    </source>
</evidence>
<reference evidence="3 4" key="1">
    <citation type="submission" date="2018-12" db="EMBL/GenBank/DDBJ databases">
        <title>Draft genome sequence of Embleya hyalina NBRC 13850T.</title>
        <authorList>
            <person name="Komaki H."/>
            <person name="Hosoyama A."/>
            <person name="Kimura A."/>
            <person name="Ichikawa N."/>
            <person name="Tamura T."/>
        </authorList>
    </citation>
    <scope>NUCLEOTIDE SEQUENCE [LARGE SCALE GENOMIC DNA]</scope>
    <source>
        <strain evidence="3 4">NBRC 13850</strain>
    </source>
</reference>
<sequence length="246" mass="25702">MVGPLVITLLAAATACASPAEELADASSVKPRTLTVPTPGASGADPGTGGALSKAELKRMLLKKTDMPEGWQLDVGSDRDDEEPPAMSDDCDRLGAQSNPTSGMYHVLAKASIVTHDPAPGGKAYAILGAGLTSLSADDAGKVIPTVRDLLPRCVNQRVTKDGMSGLLTYRAFDFPHLGDETLAFEATSRTDTGQAWVHSIVLVRVGTTLIRIARVNLTGTTPQHPDEALVRKQVEQVLAGPNNAG</sequence>
<name>A0A401YRV9_9ACTN</name>
<feature type="region of interest" description="Disordered" evidence="1">
    <location>
        <begin position="68"/>
        <end position="96"/>
    </location>
</feature>
<dbReference type="Proteomes" id="UP000286931">
    <property type="component" value="Unassembled WGS sequence"/>
</dbReference>
<gene>
    <name evidence="3" type="ORF">EHYA_05040</name>
</gene>
<keyword evidence="2" id="KW-0732">Signal</keyword>
<organism evidence="3 4">
    <name type="scientific">Embleya hyalina</name>
    <dbReference type="NCBI Taxonomy" id="516124"/>
    <lineage>
        <taxon>Bacteria</taxon>
        <taxon>Bacillati</taxon>
        <taxon>Actinomycetota</taxon>
        <taxon>Actinomycetes</taxon>
        <taxon>Kitasatosporales</taxon>
        <taxon>Streptomycetaceae</taxon>
        <taxon>Embleya</taxon>
    </lineage>
</organism>
<feature type="signal peptide" evidence="2">
    <location>
        <begin position="1"/>
        <end position="20"/>
    </location>
</feature>